<keyword evidence="1" id="KW-0812">Transmembrane</keyword>
<reference evidence="2 3" key="1">
    <citation type="journal article" date="2014" name="PLoS ONE">
        <title>Physiological and genomic features of a novel sulfur-oxidizing gammaproteobacterium belonging to a previously uncultivated symbiotic lineage isolated from a hydrothermal vent.</title>
        <authorList>
            <person name="Nunoura T."/>
            <person name="Takaki Y."/>
            <person name="Kazama H."/>
            <person name="Kakuta J."/>
            <person name="Shimamura S."/>
            <person name="Makita H."/>
            <person name="Hirai M."/>
            <person name="Miyazaki M."/>
            <person name="Takai K."/>
        </authorList>
    </citation>
    <scope>NUCLEOTIDE SEQUENCE [LARGE SCALE GENOMIC DNA]</scope>
    <source>
        <strain evidence="2 3">Hiromi1</strain>
    </source>
</reference>
<name>A0A7U6GH03_9GAMM</name>
<dbReference type="OrthoDB" id="5568646at2"/>
<accession>A0A7U6GH03</accession>
<protein>
    <submittedName>
        <fullName evidence="2">General secretion pathway protein J</fullName>
    </submittedName>
</protein>
<evidence type="ECO:0000313" key="2">
    <source>
        <dbReference type="EMBL" id="BAO43423.1"/>
    </source>
</evidence>
<dbReference type="KEGG" id="tbn:TBH_C0478"/>
<evidence type="ECO:0000313" key="3">
    <source>
        <dbReference type="Proteomes" id="UP000031631"/>
    </source>
</evidence>
<feature type="transmembrane region" description="Helical" evidence="1">
    <location>
        <begin position="20"/>
        <end position="40"/>
    </location>
</feature>
<dbReference type="EMBL" id="AP012273">
    <property type="protein sequence ID" value="BAO43423.1"/>
    <property type="molecule type" value="Genomic_DNA"/>
</dbReference>
<keyword evidence="3" id="KW-1185">Reference proteome</keyword>
<proteinExistence type="predicted"/>
<keyword evidence="1" id="KW-0472">Membrane</keyword>
<sequence length="233" mass="26754">MMGRARHFSRQQGFTLLELIISLALIGLMTVLLFGALRFAGKAWDASETRQERDTSISMVWQYLSDRFAQARSLRSHVESEGENVFFFRGKTNAVEFVSPMPAHLGSGGLYIIRLQRALAGRKKQLILRRWFYHPEVLAGAAGLPEWRPLSGNELYHEGREKPELRAWYSESVLVDDIREVKFSYYGVLAKGDETADWDSSWEDRPYLPMLVSMKISDSKGEWPEMTFELPAQ</sequence>
<dbReference type="AlphaFoldDB" id="A0A7U6GH03"/>
<dbReference type="NCBIfam" id="TIGR02532">
    <property type="entry name" value="IV_pilin_GFxxxE"/>
    <property type="match status" value="1"/>
</dbReference>
<organism evidence="2 3">
    <name type="scientific">Thiolapillus brandeum</name>
    <dbReference type="NCBI Taxonomy" id="1076588"/>
    <lineage>
        <taxon>Bacteria</taxon>
        <taxon>Pseudomonadati</taxon>
        <taxon>Pseudomonadota</taxon>
        <taxon>Gammaproteobacteria</taxon>
        <taxon>Chromatiales</taxon>
        <taxon>Sedimenticolaceae</taxon>
        <taxon>Thiolapillus</taxon>
    </lineage>
</organism>
<dbReference type="Pfam" id="PF07963">
    <property type="entry name" value="N_methyl"/>
    <property type="match status" value="1"/>
</dbReference>
<keyword evidence="1" id="KW-1133">Transmembrane helix</keyword>
<dbReference type="InterPro" id="IPR012902">
    <property type="entry name" value="N_methyl_site"/>
</dbReference>
<dbReference type="Proteomes" id="UP000031631">
    <property type="component" value="Chromosome"/>
</dbReference>
<dbReference type="PROSITE" id="PS00409">
    <property type="entry name" value="PROKAR_NTER_METHYL"/>
    <property type="match status" value="1"/>
</dbReference>
<gene>
    <name evidence="2" type="ORF">TBH_C0478</name>
</gene>
<dbReference type="RefSeq" id="WP_041065094.1">
    <property type="nucleotide sequence ID" value="NZ_AP012273.1"/>
</dbReference>
<evidence type="ECO:0000256" key="1">
    <source>
        <dbReference type="SAM" id="Phobius"/>
    </source>
</evidence>